<dbReference type="EMBL" id="JASCZI010151498">
    <property type="protein sequence ID" value="MED6173205.1"/>
    <property type="molecule type" value="Genomic_DNA"/>
</dbReference>
<dbReference type="Proteomes" id="UP001341840">
    <property type="component" value="Unassembled WGS sequence"/>
</dbReference>
<evidence type="ECO:0000313" key="3">
    <source>
        <dbReference type="EMBL" id="MED6173205.1"/>
    </source>
</evidence>
<keyword evidence="4" id="KW-1185">Reference proteome</keyword>
<protein>
    <submittedName>
        <fullName evidence="3">Uncharacterized protein</fullName>
    </submittedName>
</protein>
<reference evidence="3 4" key="1">
    <citation type="journal article" date="2023" name="Plants (Basel)">
        <title>Bridging the Gap: Combining Genomics and Transcriptomics Approaches to Understand Stylosanthes scabra, an Orphan Legume from the Brazilian Caatinga.</title>
        <authorList>
            <person name="Ferreira-Neto J.R.C."/>
            <person name="da Silva M.D."/>
            <person name="Binneck E."/>
            <person name="de Melo N.F."/>
            <person name="da Silva R.H."/>
            <person name="de Melo A.L.T.M."/>
            <person name="Pandolfi V."/>
            <person name="Bustamante F.O."/>
            <person name="Brasileiro-Vidal A.C."/>
            <person name="Benko-Iseppon A.M."/>
        </authorList>
    </citation>
    <scope>NUCLEOTIDE SEQUENCE [LARGE SCALE GENOMIC DNA]</scope>
    <source>
        <tissue evidence="3">Leaves</tissue>
    </source>
</reference>
<keyword evidence="2" id="KW-0812">Transmembrane</keyword>
<keyword evidence="2" id="KW-1133">Transmembrane helix</keyword>
<evidence type="ECO:0000313" key="4">
    <source>
        <dbReference type="Proteomes" id="UP001341840"/>
    </source>
</evidence>
<accession>A0ABU6VHS6</accession>
<evidence type="ECO:0000256" key="1">
    <source>
        <dbReference type="SAM" id="MobiDB-lite"/>
    </source>
</evidence>
<gene>
    <name evidence="3" type="ORF">PIB30_057093</name>
</gene>
<sequence length="118" mass="13395">MAQWRDRAKKKRRGGSGVFFRSIMLASAISIISLLRAFVLRLRLFQRSSGDLHRLHRRRAACSALSGAPFTEEEEDEDKKKERRNSEGGGMVAVAMGREGARFWVVHVLHGLQTLYIP</sequence>
<organism evidence="3 4">
    <name type="scientific">Stylosanthes scabra</name>
    <dbReference type="NCBI Taxonomy" id="79078"/>
    <lineage>
        <taxon>Eukaryota</taxon>
        <taxon>Viridiplantae</taxon>
        <taxon>Streptophyta</taxon>
        <taxon>Embryophyta</taxon>
        <taxon>Tracheophyta</taxon>
        <taxon>Spermatophyta</taxon>
        <taxon>Magnoliopsida</taxon>
        <taxon>eudicotyledons</taxon>
        <taxon>Gunneridae</taxon>
        <taxon>Pentapetalae</taxon>
        <taxon>rosids</taxon>
        <taxon>fabids</taxon>
        <taxon>Fabales</taxon>
        <taxon>Fabaceae</taxon>
        <taxon>Papilionoideae</taxon>
        <taxon>50 kb inversion clade</taxon>
        <taxon>dalbergioids sensu lato</taxon>
        <taxon>Dalbergieae</taxon>
        <taxon>Pterocarpus clade</taxon>
        <taxon>Stylosanthes</taxon>
    </lineage>
</organism>
<feature type="transmembrane region" description="Helical" evidence="2">
    <location>
        <begin position="18"/>
        <end position="39"/>
    </location>
</feature>
<proteinExistence type="predicted"/>
<feature type="region of interest" description="Disordered" evidence="1">
    <location>
        <begin position="66"/>
        <end position="90"/>
    </location>
</feature>
<comment type="caution">
    <text evidence="3">The sequence shown here is derived from an EMBL/GenBank/DDBJ whole genome shotgun (WGS) entry which is preliminary data.</text>
</comment>
<evidence type="ECO:0000256" key="2">
    <source>
        <dbReference type="SAM" id="Phobius"/>
    </source>
</evidence>
<keyword evidence="2" id="KW-0472">Membrane</keyword>
<name>A0ABU6VHS6_9FABA</name>